<keyword evidence="11" id="KW-0812">Transmembrane</keyword>
<dbReference type="SMART" id="SM00220">
    <property type="entry name" value="S_TKc"/>
    <property type="match status" value="1"/>
</dbReference>
<dbReference type="GO" id="GO:0005737">
    <property type="term" value="C:cytoplasm"/>
    <property type="evidence" value="ECO:0007669"/>
    <property type="project" value="TreeGrafter"/>
</dbReference>
<evidence type="ECO:0000256" key="1">
    <source>
        <dbReference type="ARBA" id="ARBA00006529"/>
    </source>
</evidence>
<comment type="catalytic activity">
    <reaction evidence="7">
        <text>L-threonyl-[protein] + ATP = O-phospho-L-threonyl-[protein] + ADP + H(+)</text>
        <dbReference type="Rhea" id="RHEA:46608"/>
        <dbReference type="Rhea" id="RHEA-COMP:11060"/>
        <dbReference type="Rhea" id="RHEA-COMP:11605"/>
        <dbReference type="ChEBI" id="CHEBI:15378"/>
        <dbReference type="ChEBI" id="CHEBI:30013"/>
        <dbReference type="ChEBI" id="CHEBI:30616"/>
        <dbReference type="ChEBI" id="CHEBI:61977"/>
        <dbReference type="ChEBI" id="CHEBI:456216"/>
        <dbReference type="EC" id="2.7.11.25"/>
    </reaction>
</comment>
<dbReference type="PROSITE" id="PS00107">
    <property type="entry name" value="PROTEIN_KINASE_ATP"/>
    <property type="match status" value="1"/>
</dbReference>
<evidence type="ECO:0000256" key="3">
    <source>
        <dbReference type="ARBA" id="ARBA00022679"/>
    </source>
</evidence>
<dbReference type="Pfam" id="PF00069">
    <property type="entry name" value="Pkinase"/>
    <property type="match status" value="1"/>
</dbReference>
<dbReference type="OrthoDB" id="842188at2759"/>
<dbReference type="GO" id="GO:0004709">
    <property type="term" value="F:MAP kinase kinase kinase activity"/>
    <property type="evidence" value="ECO:0007669"/>
    <property type="project" value="UniProtKB-EC"/>
</dbReference>
<evidence type="ECO:0000256" key="5">
    <source>
        <dbReference type="ARBA" id="ARBA00022777"/>
    </source>
</evidence>
<dbReference type="STRING" id="180498.A0A067L235"/>
<dbReference type="InterPro" id="IPR017441">
    <property type="entry name" value="Protein_kinase_ATP_BS"/>
</dbReference>
<evidence type="ECO:0000256" key="4">
    <source>
        <dbReference type="ARBA" id="ARBA00022741"/>
    </source>
</evidence>
<keyword evidence="3" id="KW-0808">Transferase</keyword>
<keyword evidence="11" id="KW-1133">Transmembrane helix</keyword>
<dbReference type="PROSITE" id="PS50011">
    <property type="entry name" value="PROTEIN_KINASE_DOM"/>
    <property type="match status" value="1"/>
</dbReference>
<organism evidence="13 14">
    <name type="scientific">Jatropha curcas</name>
    <name type="common">Barbados nut</name>
    <dbReference type="NCBI Taxonomy" id="180498"/>
    <lineage>
        <taxon>Eukaryota</taxon>
        <taxon>Viridiplantae</taxon>
        <taxon>Streptophyta</taxon>
        <taxon>Embryophyta</taxon>
        <taxon>Tracheophyta</taxon>
        <taxon>Spermatophyta</taxon>
        <taxon>Magnoliopsida</taxon>
        <taxon>eudicotyledons</taxon>
        <taxon>Gunneridae</taxon>
        <taxon>Pentapetalae</taxon>
        <taxon>rosids</taxon>
        <taxon>fabids</taxon>
        <taxon>Malpighiales</taxon>
        <taxon>Euphorbiaceae</taxon>
        <taxon>Crotonoideae</taxon>
        <taxon>Jatropheae</taxon>
        <taxon>Jatropha</taxon>
    </lineage>
</organism>
<comment type="catalytic activity">
    <reaction evidence="8">
        <text>L-seryl-[protein] + ATP = O-phospho-L-seryl-[protein] + ADP + H(+)</text>
        <dbReference type="Rhea" id="RHEA:17989"/>
        <dbReference type="Rhea" id="RHEA-COMP:9863"/>
        <dbReference type="Rhea" id="RHEA-COMP:11604"/>
        <dbReference type="ChEBI" id="CHEBI:15378"/>
        <dbReference type="ChEBI" id="CHEBI:29999"/>
        <dbReference type="ChEBI" id="CHEBI:30616"/>
        <dbReference type="ChEBI" id="CHEBI:83421"/>
        <dbReference type="ChEBI" id="CHEBI:456216"/>
        <dbReference type="EC" id="2.7.11.25"/>
    </reaction>
</comment>
<dbReference type="PANTHER" id="PTHR48016">
    <property type="entry name" value="MAP KINASE KINASE KINASE SSK2-RELATED-RELATED"/>
    <property type="match status" value="1"/>
</dbReference>
<evidence type="ECO:0000313" key="13">
    <source>
        <dbReference type="EMBL" id="KDP42497.1"/>
    </source>
</evidence>
<dbReference type="InterPro" id="IPR050538">
    <property type="entry name" value="MAP_kinase_kinase_kinase"/>
</dbReference>
<evidence type="ECO:0000256" key="10">
    <source>
        <dbReference type="RuleBase" id="RU000304"/>
    </source>
</evidence>
<sequence length="384" mass="43368">MIAKMEFALSNLGIVICSIYFGWVLGRWGSSSLWESSGMMCFGLIIVWIIQSFGKLNTVQPNSNHYIVSAHQSSCIQDTTAIVQEGKQIQLQRTLTHQHSIQTHTLALNQQKTTKSRRPTIRHWQKGDHLGRGSFGLVYEGFSAEGFFFAVKEIKFSSEYSRTKVEEEIALLSQFNHQNIVQYYGTQKVDSVLYIFLELLSKGSLDKLYKKFPLQDSQVSAYTRQILHGLNYLHEQNVIHRDIKCANILINGNGSVKLADFGLARVIESGDLVKSFKGTPCWMAPEVVNPKRVGGYGVKADIWSLGCTVLEMLTREMPYSDMVAQPYFDPMNLILMIGEGALLPTIPNYLSADSRDFIQQCLKVNPEDRPTACQLLDHPFVKEV</sequence>
<evidence type="ECO:0000256" key="9">
    <source>
        <dbReference type="PROSITE-ProRule" id="PRU10141"/>
    </source>
</evidence>
<accession>A0A067L235</accession>
<dbReference type="PROSITE" id="PS00108">
    <property type="entry name" value="PROTEIN_KINASE_ST"/>
    <property type="match status" value="1"/>
</dbReference>
<dbReference type="EC" id="2.7.11.25" evidence="2"/>
<name>A0A067L235_JATCU</name>
<dbReference type="AlphaFoldDB" id="A0A067L235"/>
<keyword evidence="14" id="KW-1185">Reference proteome</keyword>
<evidence type="ECO:0000256" key="8">
    <source>
        <dbReference type="ARBA" id="ARBA00048329"/>
    </source>
</evidence>
<feature type="transmembrane region" description="Helical" evidence="11">
    <location>
        <begin position="7"/>
        <end position="26"/>
    </location>
</feature>
<gene>
    <name evidence="13" type="ORF">JCGZ_00294</name>
</gene>
<evidence type="ECO:0000313" key="14">
    <source>
        <dbReference type="Proteomes" id="UP000027138"/>
    </source>
</evidence>
<dbReference type="InterPro" id="IPR008271">
    <property type="entry name" value="Ser/Thr_kinase_AS"/>
</dbReference>
<dbReference type="PANTHER" id="PTHR48016:SF61">
    <property type="entry name" value="PROTEIN KINASE DOMAIN-CONTAINING PROTEIN"/>
    <property type="match status" value="1"/>
</dbReference>
<dbReference type="InterPro" id="IPR000719">
    <property type="entry name" value="Prot_kinase_dom"/>
</dbReference>
<comment type="similarity">
    <text evidence="1">Belongs to the protein kinase superfamily. STE Ser/Thr protein kinase family. MAP kinase kinase kinase subfamily.</text>
</comment>
<keyword evidence="10" id="KW-0723">Serine/threonine-protein kinase</keyword>
<dbReference type="GO" id="GO:0005524">
    <property type="term" value="F:ATP binding"/>
    <property type="evidence" value="ECO:0007669"/>
    <property type="project" value="UniProtKB-UniRule"/>
</dbReference>
<evidence type="ECO:0000259" key="12">
    <source>
        <dbReference type="PROSITE" id="PS50011"/>
    </source>
</evidence>
<feature type="binding site" evidence="9">
    <location>
        <position position="152"/>
    </location>
    <ligand>
        <name>ATP</name>
        <dbReference type="ChEBI" id="CHEBI:30616"/>
    </ligand>
</feature>
<evidence type="ECO:0000256" key="2">
    <source>
        <dbReference type="ARBA" id="ARBA00012406"/>
    </source>
</evidence>
<keyword evidence="4 9" id="KW-0547">Nucleotide-binding</keyword>
<evidence type="ECO:0000256" key="6">
    <source>
        <dbReference type="ARBA" id="ARBA00022840"/>
    </source>
</evidence>
<evidence type="ECO:0000256" key="7">
    <source>
        <dbReference type="ARBA" id="ARBA00047559"/>
    </source>
</evidence>
<keyword evidence="6 9" id="KW-0067">ATP-binding</keyword>
<dbReference type="SUPFAM" id="SSF56112">
    <property type="entry name" value="Protein kinase-like (PK-like)"/>
    <property type="match status" value="1"/>
</dbReference>
<dbReference type="InterPro" id="IPR011009">
    <property type="entry name" value="Kinase-like_dom_sf"/>
</dbReference>
<protein>
    <recommendedName>
        <fullName evidence="2">mitogen-activated protein kinase kinase kinase</fullName>
        <ecNumber evidence="2">2.7.11.25</ecNumber>
    </recommendedName>
</protein>
<keyword evidence="5" id="KW-0418">Kinase</keyword>
<reference evidence="13 14" key="1">
    <citation type="journal article" date="2014" name="PLoS ONE">
        <title>Global Analysis of Gene Expression Profiles in Physic Nut (Jatropha curcas L.) Seedlings Exposed to Salt Stress.</title>
        <authorList>
            <person name="Zhang L."/>
            <person name="Zhang C."/>
            <person name="Wu P."/>
            <person name="Chen Y."/>
            <person name="Li M."/>
            <person name="Jiang H."/>
            <person name="Wu G."/>
        </authorList>
    </citation>
    <scope>NUCLEOTIDE SEQUENCE [LARGE SCALE GENOMIC DNA]</scope>
    <source>
        <strain evidence="14">cv. GZQX0401</strain>
        <tissue evidence="13">Young leaves</tissue>
    </source>
</reference>
<dbReference type="Proteomes" id="UP000027138">
    <property type="component" value="Unassembled WGS sequence"/>
</dbReference>
<keyword evidence="11" id="KW-0472">Membrane</keyword>
<dbReference type="Gene3D" id="1.10.510.10">
    <property type="entry name" value="Transferase(Phosphotransferase) domain 1"/>
    <property type="match status" value="1"/>
</dbReference>
<feature type="domain" description="Protein kinase" evidence="12">
    <location>
        <begin position="124"/>
        <end position="381"/>
    </location>
</feature>
<dbReference type="EMBL" id="KK914298">
    <property type="protein sequence ID" value="KDP42497.1"/>
    <property type="molecule type" value="Genomic_DNA"/>
</dbReference>
<proteinExistence type="inferred from homology"/>
<evidence type="ECO:0000256" key="11">
    <source>
        <dbReference type="SAM" id="Phobius"/>
    </source>
</evidence>